<proteinExistence type="predicted"/>
<evidence type="ECO:0000313" key="2">
    <source>
        <dbReference type="Proteomes" id="UP001159363"/>
    </source>
</evidence>
<evidence type="ECO:0000313" key="1">
    <source>
        <dbReference type="EMBL" id="KAJ8886418.1"/>
    </source>
</evidence>
<gene>
    <name evidence="1" type="ORF">PR048_012629</name>
</gene>
<protein>
    <submittedName>
        <fullName evidence="1">Uncharacterized protein</fullName>
    </submittedName>
</protein>
<keyword evidence="2" id="KW-1185">Reference proteome</keyword>
<dbReference type="Gene3D" id="1.10.340.70">
    <property type="match status" value="1"/>
</dbReference>
<dbReference type="EMBL" id="JARBHB010000004">
    <property type="protein sequence ID" value="KAJ8886418.1"/>
    <property type="molecule type" value="Genomic_DNA"/>
</dbReference>
<name>A0ABQ9HRB7_9NEOP</name>
<reference evidence="1 2" key="1">
    <citation type="submission" date="2023-02" db="EMBL/GenBank/DDBJ databases">
        <title>LHISI_Scaffold_Assembly.</title>
        <authorList>
            <person name="Stuart O.P."/>
            <person name="Cleave R."/>
            <person name="Magrath M.J.L."/>
            <person name="Mikheyev A.S."/>
        </authorList>
    </citation>
    <scope>NUCLEOTIDE SEQUENCE [LARGE SCALE GENOMIC DNA]</scope>
    <source>
        <strain evidence="1">Daus_M_001</strain>
        <tissue evidence="1">Leg muscle</tissue>
    </source>
</reference>
<sequence>MKEAVMKTVVLWSERCLPNYCLDNGIIYFVERSKRKSINVPNKASNLLLKYFHNLTSGGHTGQEKRKRSLNVIFFG</sequence>
<accession>A0ABQ9HRB7</accession>
<organism evidence="1 2">
    <name type="scientific">Dryococelus australis</name>
    <dbReference type="NCBI Taxonomy" id="614101"/>
    <lineage>
        <taxon>Eukaryota</taxon>
        <taxon>Metazoa</taxon>
        <taxon>Ecdysozoa</taxon>
        <taxon>Arthropoda</taxon>
        <taxon>Hexapoda</taxon>
        <taxon>Insecta</taxon>
        <taxon>Pterygota</taxon>
        <taxon>Neoptera</taxon>
        <taxon>Polyneoptera</taxon>
        <taxon>Phasmatodea</taxon>
        <taxon>Verophasmatodea</taxon>
        <taxon>Anareolatae</taxon>
        <taxon>Phasmatidae</taxon>
        <taxon>Eurycanthinae</taxon>
        <taxon>Dryococelus</taxon>
    </lineage>
</organism>
<dbReference type="Proteomes" id="UP001159363">
    <property type="component" value="Chromosome X"/>
</dbReference>
<comment type="caution">
    <text evidence="1">The sequence shown here is derived from an EMBL/GenBank/DDBJ whole genome shotgun (WGS) entry which is preliminary data.</text>
</comment>